<dbReference type="Pfam" id="PF00067">
    <property type="entry name" value="p450"/>
    <property type="match status" value="1"/>
</dbReference>
<evidence type="ECO:0000256" key="6">
    <source>
        <dbReference type="ARBA" id="ARBA00022989"/>
    </source>
</evidence>
<dbReference type="SUPFAM" id="SSF48264">
    <property type="entry name" value="Cytochrome P450"/>
    <property type="match status" value="1"/>
</dbReference>
<dbReference type="PANTHER" id="PTHR24286">
    <property type="entry name" value="CYTOCHROME P450 26"/>
    <property type="match status" value="1"/>
</dbReference>
<dbReference type="GO" id="GO:0020037">
    <property type="term" value="F:heme binding"/>
    <property type="evidence" value="ECO:0007669"/>
    <property type="project" value="InterPro"/>
</dbReference>
<feature type="transmembrane region" description="Helical" evidence="11">
    <location>
        <begin position="33"/>
        <end position="52"/>
    </location>
</feature>
<keyword evidence="6 11" id="KW-1133">Transmembrane helix</keyword>
<keyword evidence="7 10" id="KW-0560">Oxidoreductase</keyword>
<evidence type="ECO:0000256" key="1">
    <source>
        <dbReference type="ARBA" id="ARBA00001971"/>
    </source>
</evidence>
<dbReference type="InterPro" id="IPR036396">
    <property type="entry name" value="Cyt_P450_sf"/>
</dbReference>
<keyword evidence="9 10" id="KW-0349">Heme</keyword>
<evidence type="ECO:0000256" key="3">
    <source>
        <dbReference type="ARBA" id="ARBA00010617"/>
    </source>
</evidence>
<dbReference type="GO" id="GO:0016020">
    <property type="term" value="C:membrane"/>
    <property type="evidence" value="ECO:0007669"/>
    <property type="project" value="UniProtKB-SubCell"/>
</dbReference>
<reference evidence="12" key="1">
    <citation type="journal article" date="2018" name="Nat. Plants">
        <title>Whole-genome landscape of Medicago truncatula symbiotic genes.</title>
        <authorList>
            <person name="Pecrix Y."/>
            <person name="Gamas P."/>
            <person name="Carrere S."/>
        </authorList>
    </citation>
    <scope>NUCLEOTIDE SEQUENCE</scope>
    <source>
        <tissue evidence="12">Leaves</tissue>
    </source>
</reference>
<comment type="subcellular location">
    <subcellularLocation>
        <location evidence="2">Membrane</location>
        <topology evidence="2">Single-pass membrane protein</topology>
    </subcellularLocation>
</comment>
<evidence type="ECO:0000256" key="8">
    <source>
        <dbReference type="ARBA" id="ARBA00023004"/>
    </source>
</evidence>
<dbReference type="AlphaFoldDB" id="A0A396GTJ7"/>
<keyword evidence="11" id="KW-0472">Membrane</keyword>
<evidence type="ECO:0000256" key="4">
    <source>
        <dbReference type="ARBA" id="ARBA00022692"/>
    </source>
</evidence>
<accession>A0A396GTJ7</accession>
<evidence type="ECO:0000256" key="2">
    <source>
        <dbReference type="ARBA" id="ARBA00004167"/>
    </source>
</evidence>
<dbReference type="GO" id="GO:0016705">
    <property type="term" value="F:oxidoreductase activity, acting on paired donors, with incorporation or reduction of molecular oxygen"/>
    <property type="evidence" value="ECO:0007669"/>
    <property type="project" value="InterPro"/>
</dbReference>
<keyword evidence="4 11" id="KW-0812">Transmembrane</keyword>
<evidence type="ECO:0000256" key="10">
    <source>
        <dbReference type="RuleBase" id="RU000461"/>
    </source>
</evidence>
<evidence type="ECO:0000256" key="11">
    <source>
        <dbReference type="SAM" id="Phobius"/>
    </source>
</evidence>
<dbReference type="EMBL" id="PSQE01000008">
    <property type="protein sequence ID" value="RHN42804.1"/>
    <property type="molecule type" value="Genomic_DNA"/>
</dbReference>
<dbReference type="InterPro" id="IPR001128">
    <property type="entry name" value="Cyt_P450"/>
</dbReference>
<dbReference type="PRINTS" id="PR00463">
    <property type="entry name" value="EP450I"/>
</dbReference>
<evidence type="ECO:0000256" key="9">
    <source>
        <dbReference type="PIRSR" id="PIRSR602401-1"/>
    </source>
</evidence>
<dbReference type="GO" id="GO:0004497">
    <property type="term" value="F:monooxygenase activity"/>
    <property type="evidence" value="ECO:0007669"/>
    <property type="project" value="UniProtKB-KW"/>
</dbReference>
<dbReference type="Gene3D" id="1.10.630.10">
    <property type="entry name" value="Cytochrome P450"/>
    <property type="match status" value="1"/>
</dbReference>
<dbReference type="FunFam" id="1.10.630.10:FF:000022">
    <property type="entry name" value="Taxadiene 5-alpha hydroxylase"/>
    <property type="match status" value="1"/>
</dbReference>
<dbReference type="PROSITE" id="PS00086">
    <property type="entry name" value="CYTOCHROME_P450"/>
    <property type="match status" value="1"/>
</dbReference>
<keyword evidence="10" id="KW-0503">Monooxygenase</keyword>
<dbReference type="Gramene" id="rna49294">
    <property type="protein sequence ID" value="RHN42804.1"/>
    <property type="gene ID" value="gene49294"/>
</dbReference>
<sequence length="506" mass="57781">MMSARDKCRVTYWPINKNQSHTLILHIKKMDTFLQSLLLILIPLIAFFCFFLKTKQIGTKNMPPGAFGWPLVGETYQLLFKNIENFIQERAEKHSSEIFKTNLFGEPTVVMFGPAANKFLSINESKLVKVWYMKSQCKLFNLPDQNQNQTQVGVASPPVKVLGLLKHEGIIRYMGNNNNIESIIQKHFITHWEGKTELKVYPLVKSFSISLAFQFFLGTDETHYVDKFATKFENLFSGIYSVPMDFPGSTYHRAIKGASEIRKEIQYMIKDKIEGLSKGKVMDGLLAHIVDAEKSGKYVPKIEISNTIMGLMNASYISIATTLAFMIKHIGLSPHIYQRIISEHADIKRSSKESGTSQLDWDSIQKLKYTWAVALESMRLYSPAPGAFREAKTDFTYEGFTIPKGWKIFWAFIGTNKNPKYFDKPESFDPSRFEGNNVLAPYTYIPFGSGPRSCPGKDYTRLAILTFIHNLVTKFKWEVMLPDEEVSGAMIPIPTEGIPIRLHHLF</sequence>
<dbReference type="PANTHER" id="PTHR24286:SF88">
    <property type="entry name" value="BETA-AMYRIN 28-OXIDASE-LIKE"/>
    <property type="match status" value="1"/>
</dbReference>
<evidence type="ECO:0000256" key="7">
    <source>
        <dbReference type="ARBA" id="ARBA00023002"/>
    </source>
</evidence>
<dbReference type="Proteomes" id="UP000265566">
    <property type="component" value="Chromosome 8"/>
</dbReference>
<dbReference type="InterPro" id="IPR017972">
    <property type="entry name" value="Cyt_P450_CS"/>
</dbReference>
<evidence type="ECO:0000313" key="12">
    <source>
        <dbReference type="EMBL" id="RHN42804.1"/>
    </source>
</evidence>
<dbReference type="InterPro" id="IPR002401">
    <property type="entry name" value="Cyt_P450_E_grp-I"/>
</dbReference>
<feature type="binding site" description="axial binding residue" evidence="9">
    <location>
        <position position="454"/>
    </location>
    <ligand>
        <name>heme</name>
        <dbReference type="ChEBI" id="CHEBI:30413"/>
    </ligand>
    <ligandPart>
        <name>Fe</name>
        <dbReference type="ChEBI" id="CHEBI:18248"/>
    </ligandPart>
</feature>
<organism evidence="12">
    <name type="scientific">Medicago truncatula</name>
    <name type="common">Barrel medic</name>
    <name type="synonym">Medicago tribuloides</name>
    <dbReference type="NCBI Taxonomy" id="3880"/>
    <lineage>
        <taxon>Eukaryota</taxon>
        <taxon>Viridiplantae</taxon>
        <taxon>Streptophyta</taxon>
        <taxon>Embryophyta</taxon>
        <taxon>Tracheophyta</taxon>
        <taxon>Spermatophyta</taxon>
        <taxon>Magnoliopsida</taxon>
        <taxon>eudicotyledons</taxon>
        <taxon>Gunneridae</taxon>
        <taxon>Pentapetalae</taxon>
        <taxon>rosids</taxon>
        <taxon>fabids</taxon>
        <taxon>Fabales</taxon>
        <taxon>Fabaceae</taxon>
        <taxon>Papilionoideae</taxon>
        <taxon>50 kb inversion clade</taxon>
        <taxon>NPAAA clade</taxon>
        <taxon>Hologalegina</taxon>
        <taxon>IRL clade</taxon>
        <taxon>Trifolieae</taxon>
        <taxon>Medicago</taxon>
    </lineage>
</organism>
<comment type="caution">
    <text evidence="12">The sequence shown here is derived from an EMBL/GenBank/DDBJ whole genome shotgun (WGS) entry which is preliminary data.</text>
</comment>
<comment type="cofactor">
    <cofactor evidence="1 9">
        <name>heme</name>
        <dbReference type="ChEBI" id="CHEBI:30413"/>
    </cofactor>
</comment>
<comment type="similarity">
    <text evidence="3 10">Belongs to the cytochrome P450 family.</text>
</comment>
<dbReference type="CDD" id="cd11043">
    <property type="entry name" value="CYP90-like"/>
    <property type="match status" value="1"/>
</dbReference>
<evidence type="ECO:0000256" key="5">
    <source>
        <dbReference type="ARBA" id="ARBA00022723"/>
    </source>
</evidence>
<gene>
    <name evidence="12" type="ORF">MtrunA17_Chr8g0380931</name>
</gene>
<keyword evidence="8 9" id="KW-0408">Iron</keyword>
<name>A0A396GTJ7_MEDTR</name>
<dbReference type="GO" id="GO:0005506">
    <property type="term" value="F:iron ion binding"/>
    <property type="evidence" value="ECO:0007669"/>
    <property type="project" value="InterPro"/>
</dbReference>
<proteinExistence type="inferred from homology"/>
<protein>
    <submittedName>
        <fullName evidence="12">Putative cytochrome P450</fullName>
    </submittedName>
</protein>
<keyword evidence="5 9" id="KW-0479">Metal-binding</keyword>